<reference evidence="1" key="1">
    <citation type="submission" date="2020-02" db="EMBL/GenBank/DDBJ databases">
        <title>Genome sequencing of the panga catfish, Pangasius djambal.</title>
        <authorList>
            <person name="Wen M."/>
            <person name="Zahm M."/>
            <person name="Roques C."/>
            <person name="Cabau C."/>
            <person name="Klopp C."/>
            <person name="Donnadieu C."/>
            <person name="Jouanno E."/>
            <person name="Avarre J.-C."/>
            <person name="Campet M."/>
            <person name="Ha T."/>
            <person name="Dugue R."/>
            <person name="Lampietro C."/>
            <person name="Louis A."/>
            <person name="Herpin A."/>
            <person name="Echchiki A."/>
            <person name="Berthelot C."/>
            <person name="Parey E."/>
            <person name="Roest-Crollius H."/>
            <person name="Braasch I."/>
            <person name="Postlethwait J.H."/>
            <person name="Bobe J."/>
            <person name="Montfort J."/>
            <person name="Bouchez O."/>
            <person name="Begum T."/>
            <person name="Schartl M."/>
            <person name="Gustiano R."/>
            <person name="Guiguen Y."/>
        </authorList>
    </citation>
    <scope>NUCLEOTIDE SEQUENCE</scope>
    <source>
        <strain evidence="1">Pdj_M5554</strain>
    </source>
</reference>
<gene>
    <name evidence="1" type="ORF">PDJAM_G00069970</name>
</gene>
<proteinExistence type="predicted"/>
<evidence type="ECO:0000313" key="1">
    <source>
        <dbReference type="EMBL" id="MCJ8741380.1"/>
    </source>
</evidence>
<organism evidence="1 2">
    <name type="scientific">Pangasius djambal</name>
    <dbReference type="NCBI Taxonomy" id="1691987"/>
    <lineage>
        <taxon>Eukaryota</taxon>
        <taxon>Metazoa</taxon>
        <taxon>Chordata</taxon>
        <taxon>Craniata</taxon>
        <taxon>Vertebrata</taxon>
        <taxon>Euteleostomi</taxon>
        <taxon>Actinopterygii</taxon>
        <taxon>Neopterygii</taxon>
        <taxon>Teleostei</taxon>
        <taxon>Ostariophysi</taxon>
        <taxon>Siluriformes</taxon>
        <taxon>Pangasiidae</taxon>
        <taxon>Pangasius</taxon>
    </lineage>
</organism>
<accession>A0ACC5Z146</accession>
<comment type="caution">
    <text evidence="1">The sequence shown here is derived from an EMBL/GenBank/DDBJ whole genome shotgun (WGS) entry which is preliminary data.</text>
</comment>
<name>A0ACC5Z146_9TELE</name>
<feature type="non-terminal residue" evidence="1">
    <location>
        <position position="51"/>
    </location>
</feature>
<dbReference type="Proteomes" id="UP000830395">
    <property type="component" value="Chromosome 16"/>
</dbReference>
<protein>
    <submittedName>
        <fullName evidence="1">Uncharacterized protein</fullName>
    </submittedName>
</protein>
<keyword evidence="2" id="KW-1185">Reference proteome</keyword>
<dbReference type="EMBL" id="CM040990">
    <property type="protein sequence ID" value="MCJ8741380.1"/>
    <property type="molecule type" value="Genomic_DNA"/>
</dbReference>
<sequence length="51" mass="5802">MRTIITMIIILFMTCVAAGSDHTKIRQKRAWIINSFTIEEECAGPFPYILG</sequence>
<evidence type="ECO:0000313" key="2">
    <source>
        <dbReference type="Proteomes" id="UP000830395"/>
    </source>
</evidence>